<dbReference type="GO" id="GO:0033281">
    <property type="term" value="C:TAT protein transport complex"/>
    <property type="evidence" value="ECO:0007669"/>
    <property type="project" value="TreeGrafter"/>
</dbReference>
<protein>
    <recommendedName>
        <fullName evidence="8">Sec-independent protein translocase protein TatC</fullName>
    </recommendedName>
</protein>
<keyword evidence="3 5" id="KW-1133">Transmembrane helix</keyword>
<dbReference type="GO" id="GO:0065002">
    <property type="term" value="P:intracellular protein transmembrane transport"/>
    <property type="evidence" value="ECO:0007669"/>
    <property type="project" value="TreeGrafter"/>
</dbReference>
<feature type="transmembrane region" description="Helical" evidence="5">
    <location>
        <begin position="221"/>
        <end position="240"/>
    </location>
</feature>
<dbReference type="GO" id="GO:0009977">
    <property type="term" value="F:proton motive force dependent protein transmembrane transporter activity"/>
    <property type="evidence" value="ECO:0007669"/>
    <property type="project" value="TreeGrafter"/>
</dbReference>
<evidence type="ECO:0000256" key="5">
    <source>
        <dbReference type="SAM" id="Phobius"/>
    </source>
</evidence>
<evidence type="ECO:0000256" key="1">
    <source>
        <dbReference type="ARBA" id="ARBA00004141"/>
    </source>
</evidence>
<organism evidence="6 7">
    <name type="scientific">candidate division WWE3 bacterium RIFCSPHIGHO2_01_FULL_48_15</name>
    <dbReference type="NCBI Taxonomy" id="1802619"/>
    <lineage>
        <taxon>Bacteria</taxon>
        <taxon>Katanobacteria</taxon>
    </lineage>
</organism>
<dbReference type="EMBL" id="MEVC01000020">
    <property type="protein sequence ID" value="OGC54591.1"/>
    <property type="molecule type" value="Genomic_DNA"/>
</dbReference>
<feature type="transmembrane region" description="Helical" evidence="5">
    <location>
        <begin position="75"/>
        <end position="103"/>
    </location>
</feature>
<proteinExistence type="predicted"/>
<comment type="subcellular location">
    <subcellularLocation>
        <location evidence="1">Membrane</location>
        <topology evidence="1">Multi-pass membrane protein</topology>
    </subcellularLocation>
</comment>
<evidence type="ECO:0000313" key="7">
    <source>
        <dbReference type="Proteomes" id="UP000179005"/>
    </source>
</evidence>
<evidence type="ECO:0000313" key="6">
    <source>
        <dbReference type="EMBL" id="OGC54591.1"/>
    </source>
</evidence>
<evidence type="ECO:0000256" key="3">
    <source>
        <dbReference type="ARBA" id="ARBA00022989"/>
    </source>
</evidence>
<feature type="transmembrane region" description="Helical" evidence="5">
    <location>
        <begin position="31"/>
        <end position="49"/>
    </location>
</feature>
<feature type="transmembrane region" description="Helical" evidence="5">
    <location>
        <begin position="115"/>
        <end position="142"/>
    </location>
</feature>
<keyword evidence="2 5" id="KW-0812">Transmembrane</keyword>
<accession>A0A1F4VBH3</accession>
<sequence length="251" mass="28314">MPQESESTVDGGWQEAVDKYYPFLIEIRRRLIWLGIWFAVFALLGFAYYEQIVTFSLQIFRLEGVNFVFTSQFQFISLAISSAFAVAMIATFPLVIIQILSFLQPALRAREFRFVLMLVPVAIIFFLAGFFYGVVVMKYVVGLFYQAALQLDVGNLLDVSSFLSQIITTATLMGVAFEFPIVLTALLKLKVLEYQTVSSKRPIVYFACLLFAALLPPTDVLSLALLTAPLIVLFESTLFINKVFLRVSTET</sequence>
<dbReference type="Proteomes" id="UP000179005">
    <property type="component" value="Unassembled WGS sequence"/>
</dbReference>
<name>A0A1F4VBH3_UNCKA</name>
<dbReference type="PRINTS" id="PR01840">
    <property type="entry name" value="TATCFAMILY"/>
</dbReference>
<evidence type="ECO:0008006" key="8">
    <source>
        <dbReference type="Google" id="ProtNLM"/>
    </source>
</evidence>
<keyword evidence="4 5" id="KW-0472">Membrane</keyword>
<feature type="transmembrane region" description="Helical" evidence="5">
    <location>
        <begin position="162"/>
        <end position="187"/>
    </location>
</feature>
<dbReference type="Pfam" id="PF00902">
    <property type="entry name" value="TatC"/>
    <property type="match status" value="1"/>
</dbReference>
<gene>
    <name evidence="6" type="ORF">A2797_01755</name>
</gene>
<reference evidence="6 7" key="1">
    <citation type="journal article" date="2016" name="Nat. Commun.">
        <title>Thousands of microbial genomes shed light on interconnected biogeochemical processes in an aquifer system.</title>
        <authorList>
            <person name="Anantharaman K."/>
            <person name="Brown C.T."/>
            <person name="Hug L.A."/>
            <person name="Sharon I."/>
            <person name="Castelle C.J."/>
            <person name="Probst A.J."/>
            <person name="Thomas B.C."/>
            <person name="Singh A."/>
            <person name="Wilkins M.J."/>
            <person name="Karaoz U."/>
            <person name="Brodie E.L."/>
            <person name="Williams K.H."/>
            <person name="Hubbard S.S."/>
            <person name="Banfield J.F."/>
        </authorList>
    </citation>
    <scope>NUCLEOTIDE SEQUENCE [LARGE SCALE GENOMIC DNA]</scope>
</reference>
<dbReference type="AlphaFoldDB" id="A0A1F4VBH3"/>
<evidence type="ECO:0000256" key="2">
    <source>
        <dbReference type="ARBA" id="ARBA00022692"/>
    </source>
</evidence>
<dbReference type="PANTHER" id="PTHR30371:SF0">
    <property type="entry name" value="SEC-INDEPENDENT PROTEIN TRANSLOCASE PROTEIN TATC, CHLOROPLASTIC-RELATED"/>
    <property type="match status" value="1"/>
</dbReference>
<dbReference type="STRING" id="1802619.A2797_01755"/>
<dbReference type="PANTHER" id="PTHR30371">
    <property type="entry name" value="SEC-INDEPENDENT PROTEIN TRANSLOCASE PROTEIN TATC"/>
    <property type="match status" value="1"/>
</dbReference>
<comment type="caution">
    <text evidence="6">The sequence shown here is derived from an EMBL/GenBank/DDBJ whole genome shotgun (WGS) entry which is preliminary data.</text>
</comment>
<feature type="transmembrane region" description="Helical" evidence="5">
    <location>
        <begin position="199"/>
        <end position="215"/>
    </location>
</feature>
<dbReference type="GO" id="GO:0043953">
    <property type="term" value="P:protein transport by the Tat complex"/>
    <property type="evidence" value="ECO:0007669"/>
    <property type="project" value="TreeGrafter"/>
</dbReference>
<dbReference type="InterPro" id="IPR002033">
    <property type="entry name" value="TatC"/>
</dbReference>
<evidence type="ECO:0000256" key="4">
    <source>
        <dbReference type="ARBA" id="ARBA00023136"/>
    </source>
</evidence>